<dbReference type="PANTHER" id="PTHR23020:SF41">
    <property type="entry name" value="AMINOGLYCOSIDE PHOSPHOTRANSFERASE DOMAIN-CONTAINING PROTEIN"/>
    <property type="match status" value="1"/>
</dbReference>
<feature type="domain" description="CHK kinase-like" evidence="1">
    <location>
        <begin position="157"/>
        <end position="351"/>
    </location>
</feature>
<dbReference type="Proteomes" id="UP000887572">
    <property type="component" value="Unplaced"/>
</dbReference>
<reference evidence="3" key="1">
    <citation type="submission" date="2022-11" db="UniProtKB">
        <authorList>
            <consortium name="WormBaseParasite"/>
        </authorList>
    </citation>
    <scope>IDENTIFICATION</scope>
</reference>
<dbReference type="InterPro" id="IPR011009">
    <property type="entry name" value="Kinase-like_dom_sf"/>
</dbReference>
<proteinExistence type="predicted"/>
<dbReference type="SMART" id="SM00587">
    <property type="entry name" value="CHK"/>
    <property type="match status" value="1"/>
</dbReference>
<dbReference type="AlphaFoldDB" id="A0A914I5J3"/>
<sequence length="423" mass="48061">MDMPIVMNTNFTVHFVLDKLSLSKHLKSEPPLNAEQLENFEIKQISDESNFMSTIYRFQFSWKMPFPTAGCNNAWPTSVILKVPGVKYYEIIGNNNAAPNTLEEDASREFINLYLTSAHKREIAFYNCFHQFDPSIEFLPKLFYGAEYSTQHHEGLIIMEDLSDRAVSLPVLPGLNDAHVRAVLEAMARVHATAWAHPSEWQQMVLADDDDNGTPACWALEPFFISSVTDGGKEIAKIEPNAIGPLIHRLLPIYRKDFIAMSFYDGIKYGFPSCIVHSDLWSPNILWTKNADGQASENLCAIIDWQTVHAGNPCEDICRLLALNTSGNYRRANTDRLLAFYAEKVAHFMGGTVPFTMAQLKQAYTGAMPYTMMFLCFGASMYCTMDSIVGTEPAEREMQRMELFQRVQMFLEDTEAEFRDQLN</sequence>
<dbReference type="InterPro" id="IPR015897">
    <property type="entry name" value="CHK_kinase-like"/>
</dbReference>
<dbReference type="InterPro" id="IPR012877">
    <property type="entry name" value="Dhs-27"/>
</dbReference>
<evidence type="ECO:0000313" key="3">
    <source>
        <dbReference type="WBParaSite" id="Gr19_v10_g682.t1"/>
    </source>
</evidence>
<evidence type="ECO:0000259" key="1">
    <source>
        <dbReference type="SMART" id="SM00587"/>
    </source>
</evidence>
<protein>
    <submittedName>
        <fullName evidence="3">CHK kinase-like domain-containing protein</fullName>
    </submittedName>
</protein>
<dbReference type="Pfam" id="PF07914">
    <property type="entry name" value="DUF1679"/>
    <property type="match status" value="1"/>
</dbReference>
<dbReference type="Gene3D" id="3.90.1200.10">
    <property type="match status" value="1"/>
</dbReference>
<accession>A0A914I5J3</accession>
<dbReference type="InterPro" id="IPR052961">
    <property type="entry name" value="Oxido-Kinase-like_Enzymes"/>
</dbReference>
<organism evidence="2 3">
    <name type="scientific">Globodera rostochiensis</name>
    <name type="common">Golden nematode worm</name>
    <name type="synonym">Heterodera rostochiensis</name>
    <dbReference type="NCBI Taxonomy" id="31243"/>
    <lineage>
        <taxon>Eukaryota</taxon>
        <taxon>Metazoa</taxon>
        <taxon>Ecdysozoa</taxon>
        <taxon>Nematoda</taxon>
        <taxon>Chromadorea</taxon>
        <taxon>Rhabditida</taxon>
        <taxon>Tylenchina</taxon>
        <taxon>Tylenchomorpha</taxon>
        <taxon>Tylenchoidea</taxon>
        <taxon>Heteroderidae</taxon>
        <taxon>Heteroderinae</taxon>
        <taxon>Globodera</taxon>
    </lineage>
</organism>
<name>A0A914I5J3_GLORO</name>
<keyword evidence="2" id="KW-1185">Reference proteome</keyword>
<dbReference type="SUPFAM" id="SSF56112">
    <property type="entry name" value="Protein kinase-like (PK-like)"/>
    <property type="match status" value="1"/>
</dbReference>
<dbReference type="WBParaSite" id="Gr19_v10_g682.t1">
    <property type="protein sequence ID" value="Gr19_v10_g682.t1"/>
    <property type="gene ID" value="Gr19_v10_g682"/>
</dbReference>
<evidence type="ECO:0000313" key="2">
    <source>
        <dbReference type="Proteomes" id="UP000887572"/>
    </source>
</evidence>
<dbReference type="PANTHER" id="PTHR23020">
    <property type="entry name" value="UNCHARACTERIZED NUCLEAR HORMONE RECEPTOR-RELATED"/>
    <property type="match status" value="1"/>
</dbReference>